<dbReference type="AlphaFoldDB" id="A0A6A6AH41"/>
<proteinExistence type="predicted"/>
<evidence type="ECO:0000313" key="1">
    <source>
        <dbReference type="EMBL" id="KAF2131120.1"/>
    </source>
</evidence>
<protein>
    <submittedName>
        <fullName evidence="1">Uncharacterized protein</fullName>
    </submittedName>
</protein>
<organism evidence="1 2">
    <name type="scientific">Dothidotthia symphoricarpi CBS 119687</name>
    <dbReference type="NCBI Taxonomy" id="1392245"/>
    <lineage>
        <taxon>Eukaryota</taxon>
        <taxon>Fungi</taxon>
        <taxon>Dikarya</taxon>
        <taxon>Ascomycota</taxon>
        <taxon>Pezizomycotina</taxon>
        <taxon>Dothideomycetes</taxon>
        <taxon>Pleosporomycetidae</taxon>
        <taxon>Pleosporales</taxon>
        <taxon>Dothidotthiaceae</taxon>
        <taxon>Dothidotthia</taxon>
    </lineage>
</organism>
<keyword evidence="2" id="KW-1185">Reference proteome</keyword>
<evidence type="ECO:0000313" key="2">
    <source>
        <dbReference type="Proteomes" id="UP000799771"/>
    </source>
</evidence>
<accession>A0A6A6AH41</accession>
<gene>
    <name evidence="1" type="ORF">P153DRAFT_384334</name>
</gene>
<dbReference type="EMBL" id="ML977503">
    <property type="protein sequence ID" value="KAF2131120.1"/>
    <property type="molecule type" value="Genomic_DNA"/>
</dbReference>
<dbReference type="GeneID" id="54410762"/>
<name>A0A6A6AH41_9PLEO</name>
<dbReference type="RefSeq" id="XP_033525507.1">
    <property type="nucleotide sequence ID" value="XM_033670330.1"/>
</dbReference>
<reference evidence="1" key="1">
    <citation type="journal article" date="2020" name="Stud. Mycol.">
        <title>101 Dothideomycetes genomes: a test case for predicting lifestyles and emergence of pathogens.</title>
        <authorList>
            <person name="Haridas S."/>
            <person name="Albert R."/>
            <person name="Binder M."/>
            <person name="Bloem J."/>
            <person name="Labutti K."/>
            <person name="Salamov A."/>
            <person name="Andreopoulos B."/>
            <person name="Baker S."/>
            <person name="Barry K."/>
            <person name="Bills G."/>
            <person name="Bluhm B."/>
            <person name="Cannon C."/>
            <person name="Castanera R."/>
            <person name="Culley D."/>
            <person name="Daum C."/>
            <person name="Ezra D."/>
            <person name="Gonzalez J."/>
            <person name="Henrissat B."/>
            <person name="Kuo A."/>
            <person name="Liang C."/>
            <person name="Lipzen A."/>
            <person name="Lutzoni F."/>
            <person name="Magnuson J."/>
            <person name="Mondo S."/>
            <person name="Nolan M."/>
            <person name="Ohm R."/>
            <person name="Pangilinan J."/>
            <person name="Park H.-J."/>
            <person name="Ramirez L."/>
            <person name="Alfaro M."/>
            <person name="Sun H."/>
            <person name="Tritt A."/>
            <person name="Yoshinaga Y."/>
            <person name="Zwiers L.-H."/>
            <person name="Turgeon B."/>
            <person name="Goodwin S."/>
            <person name="Spatafora J."/>
            <person name="Crous P."/>
            <person name="Grigoriev I."/>
        </authorList>
    </citation>
    <scope>NUCLEOTIDE SEQUENCE</scope>
    <source>
        <strain evidence="1">CBS 119687</strain>
    </source>
</reference>
<dbReference type="Proteomes" id="UP000799771">
    <property type="component" value="Unassembled WGS sequence"/>
</dbReference>
<sequence length="248" mass="27271">MSPTSLAGGRLHYRRLATAILKLVVELAVEATFWPRQTFSQGNFSKAVFFSAPVLGSVAAQALIVLDWLAPGDMRASRKIDLHIPARHLPVLELLHAHVRSPAAIWSFALTFSHAACAPPWPRLGLRCDIFCTCAAPSQLSARRAATSSFSGSDARHKCQVGISARSWPAPILPTGHPGIVGAKERFTFLEPRSAFFSRNVSLLLLHTSSDTEQPFAYRLRIASRTIPPQPFTTSTPSLWHAHRRHAR</sequence>